<keyword evidence="1" id="KW-0614">Plasmid</keyword>
<dbReference type="OrthoDB" id="373102at2157"/>
<sequence>MSTEETIRNQRETQLEDYERNHNRIERGEVVTESLPFVEGRIADSALGVGICESLLGNLDEALSWFGRAANHSVKIIEIVDEYEDSIEDSYQWHQPTQCSDTLYAAILSQQDTYIDDAISHTYDLDHEWIIDNHYDFSNVLYHASALAAYLDGNESQAISWNKKLSDLDHEYLKYDGLQIALAGLIEEDSSQFSHGLEKILTNHHDQHGTNPDAPTQFISVEGSSYLLLTNDVDIDPNDVEIEDSLRDFLLPDLI</sequence>
<protein>
    <submittedName>
        <fullName evidence="1">Uncharacterized protein</fullName>
    </submittedName>
</protein>
<dbReference type="AlphaFoldDB" id="F8DEK5"/>
<keyword evidence="2" id="KW-1185">Reference proteome</keyword>
<dbReference type="EMBL" id="CP002841">
    <property type="protein sequence ID" value="AEH39292.1"/>
    <property type="molecule type" value="Genomic_DNA"/>
</dbReference>
<organism evidence="1 2">
    <name type="scientific">Halopiger xanaduensis (strain DSM 18323 / JCM 14033 / SH-6)</name>
    <dbReference type="NCBI Taxonomy" id="797210"/>
    <lineage>
        <taxon>Archaea</taxon>
        <taxon>Methanobacteriati</taxon>
        <taxon>Methanobacteriota</taxon>
        <taxon>Stenosarchaea group</taxon>
        <taxon>Halobacteria</taxon>
        <taxon>Halobacteriales</taxon>
        <taxon>Natrialbaceae</taxon>
        <taxon>Halopiger</taxon>
    </lineage>
</organism>
<evidence type="ECO:0000313" key="2">
    <source>
        <dbReference type="Proteomes" id="UP000006794"/>
    </source>
</evidence>
<dbReference type="RefSeq" id="WP_013881833.1">
    <property type="nucleotide sequence ID" value="NC_015667.1"/>
</dbReference>
<gene>
    <name evidence="1" type="ordered locus">Halxa_0039</name>
</gene>
<geneLocation type="plasmid" evidence="1 2">
    <name>pHALXA02</name>
</geneLocation>
<dbReference type="GeneID" id="32176906"/>
<dbReference type="Proteomes" id="UP000006794">
    <property type="component" value="Plasmid pHALXA02"/>
</dbReference>
<dbReference type="HOGENOM" id="CLU_1088231_0_0_2"/>
<dbReference type="KEGG" id="hxa:Halxa_0039"/>
<reference evidence="2" key="1">
    <citation type="journal article" date="2012" name="Stand. Genomic Sci.">
        <title>Complete genome sequence of Halopiger xanaduensis type strain (SH-6(T)).</title>
        <authorList>
            <person name="Anderson I."/>
            <person name="Tindall B.J."/>
            <person name="Rohde M."/>
            <person name="Lucas S."/>
            <person name="Han J."/>
            <person name="Lapidus A."/>
            <person name="Cheng J.F."/>
            <person name="Goodwin L."/>
            <person name="Pitluck S."/>
            <person name="Peters L."/>
            <person name="Pati A."/>
            <person name="Mikhailova N."/>
            <person name="Pagani I."/>
            <person name="Teshima H."/>
            <person name="Han C."/>
            <person name="Tapia R."/>
            <person name="Land M."/>
            <person name="Woyke T."/>
            <person name="Klenk H.P."/>
            <person name="Kyrpides N."/>
            <person name="Ivanova N."/>
        </authorList>
    </citation>
    <scope>NUCLEOTIDE SEQUENCE [LARGE SCALE GENOMIC DNA]</scope>
    <source>
        <strain evidence="2">DSM 18323 / JCM 14033 / SH-6</strain>
        <plasmid evidence="2">Plasmid pHALXA02</plasmid>
    </source>
</reference>
<name>F8DEK5_HALXS</name>
<evidence type="ECO:0000313" key="1">
    <source>
        <dbReference type="EMBL" id="AEH39292.1"/>
    </source>
</evidence>
<accession>F8DEK5</accession>
<proteinExistence type="predicted"/>